<reference evidence="4" key="2">
    <citation type="submission" date="2021-04" db="EMBL/GenBank/DDBJ databases">
        <authorList>
            <person name="Gilroy R."/>
        </authorList>
    </citation>
    <scope>NUCLEOTIDE SEQUENCE</scope>
    <source>
        <strain evidence="4">CHK189-11263</strain>
    </source>
</reference>
<dbReference type="InterPro" id="IPR002173">
    <property type="entry name" value="Carboh/pur_kinase_PfkB_CS"/>
</dbReference>
<dbReference type="InterPro" id="IPR029056">
    <property type="entry name" value="Ribokinase-like"/>
</dbReference>
<dbReference type="Gene3D" id="3.40.1190.20">
    <property type="match status" value="1"/>
</dbReference>
<evidence type="ECO:0000259" key="3">
    <source>
        <dbReference type="Pfam" id="PF00294"/>
    </source>
</evidence>
<dbReference type="SUPFAM" id="SSF46785">
    <property type="entry name" value="Winged helix' DNA-binding domain"/>
    <property type="match status" value="1"/>
</dbReference>
<organism evidence="4 5">
    <name type="scientific">Candidatus Flavonifractor intestinipullorum</name>
    <dbReference type="NCBI Taxonomy" id="2838587"/>
    <lineage>
        <taxon>Bacteria</taxon>
        <taxon>Bacillati</taxon>
        <taxon>Bacillota</taxon>
        <taxon>Clostridia</taxon>
        <taxon>Eubacteriales</taxon>
        <taxon>Oscillospiraceae</taxon>
        <taxon>Flavonifractor</taxon>
    </lineage>
</organism>
<dbReference type="EMBL" id="DWYC01000011">
    <property type="protein sequence ID" value="HJB56105.1"/>
    <property type="molecule type" value="Genomic_DNA"/>
</dbReference>
<dbReference type="InterPro" id="IPR036388">
    <property type="entry name" value="WH-like_DNA-bd_sf"/>
</dbReference>
<dbReference type="SUPFAM" id="SSF53613">
    <property type="entry name" value="Ribokinase-like"/>
    <property type="match status" value="1"/>
</dbReference>
<name>A0A9D2M9I9_9FIRM</name>
<dbReference type="PANTHER" id="PTHR10584">
    <property type="entry name" value="SUGAR KINASE"/>
    <property type="match status" value="1"/>
</dbReference>
<feature type="domain" description="Carbohydrate kinase PfkB" evidence="3">
    <location>
        <begin position="59"/>
        <end position="346"/>
    </location>
</feature>
<evidence type="ECO:0000256" key="1">
    <source>
        <dbReference type="ARBA" id="ARBA00022679"/>
    </source>
</evidence>
<sequence length="372" mass="39195">MTQREREILNWIAENPMISQQELAEKAGITRSSVAVHISNLMKKGCIVGRGYIVHTAPYAVVVGGVNMDIGGRPARALVPQDSNPGQVRMSLGGVGRNIAHNMALLGVDVRLLTAFGDDLYAQKLAASCGELGIDISQALQVPGAATSTYLFIADERGDMALAVSDMEIYAHVTPAWLSTRQALLDNAQLIVFDTNIPAESVAWLAENVKVPLFADPVSTAKAEKLRPVLGKLHTLKPNRLEAELLSGVTITDEASLNRAADVLLGTGLRRVLISLGGEGIFAADHHARCLIPCLPGRMVNTTGCGDAATAAVAWAYLEGTDLRGTTLAALAAGAVAMESAETINPAMSARLLRQRAGLSLPPRGGEGRTAP</sequence>
<comment type="caution">
    <text evidence="4">The sequence shown here is derived from an EMBL/GenBank/DDBJ whole genome shotgun (WGS) entry which is preliminary data.</text>
</comment>
<evidence type="ECO:0000313" key="5">
    <source>
        <dbReference type="Proteomes" id="UP000824208"/>
    </source>
</evidence>
<reference evidence="4" key="1">
    <citation type="journal article" date="2021" name="PeerJ">
        <title>Extensive microbial diversity within the chicken gut microbiome revealed by metagenomics and culture.</title>
        <authorList>
            <person name="Gilroy R."/>
            <person name="Ravi A."/>
            <person name="Getino M."/>
            <person name="Pursley I."/>
            <person name="Horton D.L."/>
            <person name="Alikhan N.F."/>
            <person name="Baker D."/>
            <person name="Gharbi K."/>
            <person name="Hall N."/>
            <person name="Watson M."/>
            <person name="Adriaenssens E.M."/>
            <person name="Foster-Nyarko E."/>
            <person name="Jarju S."/>
            <person name="Secka A."/>
            <person name="Antonio M."/>
            <person name="Oren A."/>
            <person name="Chaudhuri R.R."/>
            <person name="La Ragione R."/>
            <person name="Hildebrand F."/>
            <person name="Pallen M.J."/>
        </authorList>
    </citation>
    <scope>NUCLEOTIDE SEQUENCE</scope>
    <source>
        <strain evidence="4">CHK189-11263</strain>
    </source>
</reference>
<gene>
    <name evidence="4" type="ORF">H9714_00980</name>
</gene>
<evidence type="ECO:0000256" key="2">
    <source>
        <dbReference type="ARBA" id="ARBA00022777"/>
    </source>
</evidence>
<dbReference type="PROSITE" id="PS00583">
    <property type="entry name" value="PFKB_KINASES_1"/>
    <property type="match status" value="1"/>
</dbReference>
<dbReference type="Pfam" id="PF13412">
    <property type="entry name" value="HTH_24"/>
    <property type="match status" value="1"/>
</dbReference>
<dbReference type="GO" id="GO:0016301">
    <property type="term" value="F:kinase activity"/>
    <property type="evidence" value="ECO:0007669"/>
    <property type="project" value="UniProtKB-KW"/>
</dbReference>
<dbReference type="InterPro" id="IPR011611">
    <property type="entry name" value="PfkB_dom"/>
</dbReference>
<protein>
    <submittedName>
        <fullName evidence="4">Winged helix-turn-helix transcriptional regulator</fullName>
    </submittedName>
</protein>
<evidence type="ECO:0000313" key="4">
    <source>
        <dbReference type="EMBL" id="HJB56105.1"/>
    </source>
</evidence>
<dbReference type="AlphaFoldDB" id="A0A9D2M9I9"/>
<dbReference type="Proteomes" id="UP000824208">
    <property type="component" value="Unassembled WGS sequence"/>
</dbReference>
<accession>A0A9D2M9I9</accession>
<dbReference type="CDD" id="cd01941">
    <property type="entry name" value="YeiC_kinase_like"/>
    <property type="match status" value="1"/>
</dbReference>
<keyword evidence="1" id="KW-0808">Transferase</keyword>
<dbReference type="InterPro" id="IPR036390">
    <property type="entry name" value="WH_DNA-bd_sf"/>
</dbReference>
<keyword evidence="2" id="KW-0418">Kinase</keyword>
<dbReference type="Pfam" id="PF00294">
    <property type="entry name" value="PfkB"/>
    <property type="match status" value="1"/>
</dbReference>
<dbReference type="Gene3D" id="1.10.10.10">
    <property type="entry name" value="Winged helix-like DNA-binding domain superfamily/Winged helix DNA-binding domain"/>
    <property type="match status" value="1"/>
</dbReference>
<proteinExistence type="predicted"/>
<dbReference type="PANTHER" id="PTHR10584:SF166">
    <property type="entry name" value="RIBOKINASE"/>
    <property type="match status" value="1"/>
</dbReference>